<dbReference type="PANTHER" id="PTHR11961">
    <property type="entry name" value="CYTOCHROME C"/>
    <property type="match status" value="1"/>
</dbReference>
<comment type="caution">
    <text evidence="9">The sequence shown here is derived from an EMBL/GenBank/DDBJ whole genome shotgun (WGS) entry which is preliminary data.</text>
</comment>
<dbReference type="InterPro" id="IPR009056">
    <property type="entry name" value="Cyt_c-like_dom"/>
</dbReference>
<dbReference type="AlphaFoldDB" id="A0A2H5Y6F7"/>
<dbReference type="GO" id="GO:0020037">
    <property type="term" value="F:heme binding"/>
    <property type="evidence" value="ECO:0007669"/>
    <property type="project" value="InterPro"/>
</dbReference>
<feature type="transmembrane region" description="Helical" evidence="7">
    <location>
        <begin position="9"/>
        <end position="28"/>
    </location>
</feature>
<evidence type="ECO:0000313" key="10">
    <source>
        <dbReference type="Proteomes" id="UP000236642"/>
    </source>
</evidence>
<accession>A0A2H5Y6F7</accession>
<dbReference type="InterPro" id="IPR002327">
    <property type="entry name" value="Cyt_c_1A/1B"/>
</dbReference>
<dbReference type="InterPro" id="IPR036909">
    <property type="entry name" value="Cyt_c-like_dom_sf"/>
</dbReference>
<keyword evidence="1" id="KW-0813">Transport</keyword>
<proteinExistence type="predicted"/>
<dbReference type="PROSITE" id="PS51007">
    <property type="entry name" value="CYTC"/>
    <property type="match status" value="2"/>
</dbReference>
<evidence type="ECO:0000256" key="3">
    <source>
        <dbReference type="ARBA" id="ARBA00022723"/>
    </source>
</evidence>
<keyword evidence="7" id="KW-0472">Membrane</keyword>
<reference evidence="10" key="1">
    <citation type="submission" date="2017-09" db="EMBL/GenBank/DDBJ databases">
        <title>Metaegenomics of thermophilic ammonia-oxidizing enrichment culture.</title>
        <authorList>
            <person name="Kato S."/>
            <person name="Suzuki K."/>
        </authorList>
    </citation>
    <scope>NUCLEOTIDE SEQUENCE [LARGE SCALE GENOMIC DNA]</scope>
</reference>
<sequence>MFDLATRRIIGATVLMLATVITIGMVWLTEEQRMARYEAIHKGKAIENGALLYEQYCATCHGPNGEGVPGKGPDLNPGVFQHYEELKQTQNYANSLRNFIKLTIAAGRPIRSTYRADEVYAEPMPTWSQDFGGPLRPDQIENLVEFILNWQAAGPTPAPTPSFEAVGTDLTKPLPPGDPKRGEALWNQEVKQASGAAASCKACHSLKPGEVIVGPSLAGIATTAAQRIQAPDYKGQAKTPEEYIRESIQQPNAYIVEPDKYAAAPGVSKMPATLGNQMSVQDLADLIAFLMTLK</sequence>
<keyword evidence="3 6" id="KW-0479">Metal-binding</keyword>
<evidence type="ECO:0000256" key="4">
    <source>
        <dbReference type="ARBA" id="ARBA00022982"/>
    </source>
</evidence>
<evidence type="ECO:0000256" key="7">
    <source>
        <dbReference type="SAM" id="Phobius"/>
    </source>
</evidence>
<dbReference type="GO" id="GO:0046872">
    <property type="term" value="F:metal ion binding"/>
    <property type="evidence" value="ECO:0007669"/>
    <property type="project" value="UniProtKB-KW"/>
</dbReference>
<evidence type="ECO:0000256" key="6">
    <source>
        <dbReference type="PROSITE-ProRule" id="PRU00433"/>
    </source>
</evidence>
<keyword evidence="4" id="KW-0249">Electron transport</keyword>
<feature type="domain" description="Cytochrome c" evidence="8">
    <location>
        <begin position="177"/>
        <end position="294"/>
    </location>
</feature>
<evidence type="ECO:0000259" key="8">
    <source>
        <dbReference type="PROSITE" id="PS51007"/>
    </source>
</evidence>
<gene>
    <name evidence="9" type="ORF">HRbin22_01261</name>
</gene>
<name>A0A2H5Y6F7_9CHLR</name>
<dbReference type="GO" id="GO:0009055">
    <property type="term" value="F:electron transfer activity"/>
    <property type="evidence" value="ECO:0007669"/>
    <property type="project" value="InterPro"/>
</dbReference>
<protein>
    <recommendedName>
        <fullName evidence="8">Cytochrome c domain-containing protein</fullName>
    </recommendedName>
</protein>
<evidence type="ECO:0000256" key="1">
    <source>
        <dbReference type="ARBA" id="ARBA00022448"/>
    </source>
</evidence>
<evidence type="ECO:0000256" key="2">
    <source>
        <dbReference type="ARBA" id="ARBA00022617"/>
    </source>
</evidence>
<keyword evidence="2 6" id="KW-0349">Heme</keyword>
<dbReference type="SUPFAM" id="SSF46626">
    <property type="entry name" value="Cytochrome c"/>
    <property type="match status" value="2"/>
</dbReference>
<feature type="domain" description="Cytochrome c" evidence="8">
    <location>
        <begin position="44"/>
        <end position="151"/>
    </location>
</feature>
<organism evidence="9 10">
    <name type="scientific">Candidatus Thermoflexus japonica</name>
    <dbReference type="NCBI Taxonomy" id="2035417"/>
    <lineage>
        <taxon>Bacteria</taxon>
        <taxon>Bacillati</taxon>
        <taxon>Chloroflexota</taxon>
        <taxon>Thermoflexia</taxon>
        <taxon>Thermoflexales</taxon>
        <taxon>Thermoflexaceae</taxon>
        <taxon>Thermoflexus</taxon>
    </lineage>
</organism>
<evidence type="ECO:0000313" key="9">
    <source>
        <dbReference type="EMBL" id="GBD09014.1"/>
    </source>
</evidence>
<evidence type="ECO:0000256" key="5">
    <source>
        <dbReference type="ARBA" id="ARBA00023004"/>
    </source>
</evidence>
<dbReference type="Gene3D" id="1.10.760.10">
    <property type="entry name" value="Cytochrome c-like domain"/>
    <property type="match status" value="2"/>
</dbReference>
<keyword evidence="7" id="KW-0812">Transmembrane</keyword>
<keyword evidence="5 6" id="KW-0408">Iron</keyword>
<dbReference type="Proteomes" id="UP000236642">
    <property type="component" value="Unassembled WGS sequence"/>
</dbReference>
<dbReference type="Pfam" id="PF00034">
    <property type="entry name" value="Cytochrom_C"/>
    <property type="match status" value="2"/>
</dbReference>
<keyword evidence="7" id="KW-1133">Transmembrane helix</keyword>
<dbReference type="EMBL" id="BEHY01000024">
    <property type="protein sequence ID" value="GBD09014.1"/>
    <property type="molecule type" value="Genomic_DNA"/>
</dbReference>